<dbReference type="Proteomes" id="UP000637788">
    <property type="component" value="Unassembled WGS sequence"/>
</dbReference>
<evidence type="ECO:0000259" key="3">
    <source>
        <dbReference type="PROSITE" id="PS50075"/>
    </source>
</evidence>
<evidence type="ECO:0000313" key="4">
    <source>
        <dbReference type="EMBL" id="GGL05840.1"/>
    </source>
</evidence>
<keyword evidence="5" id="KW-1185">Reference proteome</keyword>
<dbReference type="Gene3D" id="1.10.1200.10">
    <property type="entry name" value="ACP-like"/>
    <property type="match status" value="1"/>
</dbReference>
<dbReference type="AlphaFoldDB" id="A0A917VR39"/>
<keyword evidence="1" id="KW-0596">Phosphopantetheine</keyword>
<dbReference type="InterPro" id="IPR009081">
    <property type="entry name" value="PP-bd_ACP"/>
</dbReference>
<dbReference type="InterPro" id="IPR036736">
    <property type="entry name" value="ACP-like_sf"/>
</dbReference>
<evidence type="ECO:0000256" key="2">
    <source>
        <dbReference type="ARBA" id="ARBA00022553"/>
    </source>
</evidence>
<dbReference type="GO" id="GO:0031177">
    <property type="term" value="F:phosphopantetheine binding"/>
    <property type="evidence" value="ECO:0007669"/>
    <property type="project" value="InterPro"/>
</dbReference>
<dbReference type="PROSITE" id="PS50075">
    <property type="entry name" value="CARRIER"/>
    <property type="match status" value="1"/>
</dbReference>
<dbReference type="RefSeq" id="WP_189326505.1">
    <property type="nucleotide sequence ID" value="NZ_BMPQ01000032.1"/>
</dbReference>
<sequence>MSVPTTGRTTPELTAWLSDRIALYLKRRPTEIDPAVPLAEYGFDSVAALSLCGDIEEDFDLILEPTVAWDYPNVRALAAHLAESLESEAAG</sequence>
<accession>A0A917VR39</accession>
<dbReference type="SMART" id="SM00823">
    <property type="entry name" value="PKS_PP"/>
    <property type="match status" value="1"/>
</dbReference>
<dbReference type="EMBL" id="BMPQ01000032">
    <property type="protein sequence ID" value="GGL05840.1"/>
    <property type="molecule type" value="Genomic_DNA"/>
</dbReference>
<organism evidence="4 5">
    <name type="scientific">Streptomyces flaveus</name>
    <dbReference type="NCBI Taxonomy" id="66370"/>
    <lineage>
        <taxon>Bacteria</taxon>
        <taxon>Bacillati</taxon>
        <taxon>Actinomycetota</taxon>
        <taxon>Actinomycetes</taxon>
        <taxon>Kitasatosporales</taxon>
        <taxon>Streptomycetaceae</taxon>
        <taxon>Streptomyces</taxon>
        <taxon>Streptomyces aurantiacus group</taxon>
    </lineage>
</organism>
<comment type="caution">
    <text evidence="4">The sequence shown here is derived from an EMBL/GenBank/DDBJ whole genome shotgun (WGS) entry which is preliminary data.</text>
</comment>
<proteinExistence type="predicted"/>
<evidence type="ECO:0000256" key="1">
    <source>
        <dbReference type="ARBA" id="ARBA00022450"/>
    </source>
</evidence>
<dbReference type="SUPFAM" id="SSF47336">
    <property type="entry name" value="ACP-like"/>
    <property type="match status" value="1"/>
</dbReference>
<dbReference type="InterPro" id="IPR020806">
    <property type="entry name" value="PKS_PP-bd"/>
</dbReference>
<dbReference type="SMART" id="SM01294">
    <property type="entry name" value="PKS_PP_betabranch"/>
    <property type="match status" value="1"/>
</dbReference>
<dbReference type="Pfam" id="PF00550">
    <property type="entry name" value="PP-binding"/>
    <property type="match status" value="1"/>
</dbReference>
<reference evidence="4" key="1">
    <citation type="journal article" date="2014" name="Int. J. Syst. Evol. Microbiol.">
        <title>Complete genome sequence of Corynebacterium casei LMG S-19264T (=DSM 44701T), isolated from a smear-ripened cheese.</title>
        <authorList>
            <consortium name="US DOE Joint Genome Institute (JGI-PGF)"/>
            <person name="Walter F."/>
            <person name="Albersmeier A."/>
            <person name="Kalinowski J."/>
            <person name="Ruckert C."/>
        </authorList>
    </citation>
    <scope>NUCLEOTIDE SEQUENCE</scope>
    <source>
        <strain evidence="4">JCM 3035</strain>
    </source>
</reference>
<evidence type="ECO:0000313" key="5">
    <source>
        <dbReference type="Proteomes" id="UP000637788"/>
    </source>
</evidence>
<name>A0A917VR39_9ACTN</name>
<gene>
    <name evidence="4" type="ORF">GCM10010094_78300</name>
</gene>
<reference evidence="4" key="2">
    <citation type="submission" date="2020-09" db="EMBL/GenBank/DDBJ databases">
        <authorList>
            <person name="Sun Q."/>
            <person name="Ohkuma M."/>
        </authorList>
    </citation>
    <scope>NUCLEOTIDE SEQUENCE</scope>
    <source>
        <strain evidence="4">JCM 3035</strain>
    </source>
</reference>
<feature type="domain" description="Carrier" evidence="3">
    <location>
        <begin position="11"/>
        <end position="85"/>
    </location>
</feature>
<protein>
    <recommendedName>
        <fullName evidence="3">Carrier domain-containing protein</fullName>
    </recommendedName>
</protein>
<dbReference type="GO" id="GO:0017000">
    <property type="term" value="P:antibiotic biosynthetic process"/>
    <property type="evidence" value="ECO:0007669"/>
    <property type="project" value="UniProtKB-ARBA"/>
</dbReference>
<keyword evidence="2" id="KW-0597">Phosphoprotein</keyword>